<dbReference type="PROSITE" id="PS00606">
    <property type="entry name" value="KS3_1"/>
    <property type="match status" value="1"/>
</dbReference>
<dbReference type="InterPro" id="IPR014030">
    <property type="entry name" value="Ketoacyl_synth_N"/>
</dbReference>
<evidence type="ECO:0000256" key="9">
    <source>
        <dbReference type="ARBA" id="ARBA00023160"/>
    </source>
</evidence>
<dbReference type="Proteomes" id="UP000184251">
    <property type="component" value="Unassembled WGS sequence"/>
</dbReference>
<dbReference type="FunFam" id="3.40.47.10:FF:000009">
    <property type="entry name" value="3-oxoacyl-[acyl-carrier-protein] synthase 2"/>
    <property type="match status" value="1"/>
</dbReference>
<dbReference type="InterPro" id="IPR016039">
    <property type="entry name" value="Thiolase-like"/>
</dbReference>
<evidence type="ECO:0000256" key="8">
    <source>
        <dbReference type="ARBA" id="ARBA00023098"/>
    </source>
</evidence>
<dbReference type="InterPro" id="IPR014031">
    <property type="entry name" value="Ketoacyl_synth_C"/>
</dbReference>
<keyword evidence="19" id="KW-1185">Reference proteome</keyword>
<dbReference type="RefSeq" id="WP_073270078.1">
    <property type="nucleotide sequence ID" value="NZ_FQTU01000006.1"/>
</dbReference>
<dbReference type="OrthoDB" id="9808669at2"/>
<evidence type="ECO:0000256" key="2">
    <source>
        <dbReference type="ARBA" id="ARBA00008467"/>
    </source>
</evidence>
<comment type="similarity">
    <text evidence="2 14 16">Belongs to the thiolase-like superfamily. Beta-ketoacyl-ACP synthases family.</text>
</comment>
<dbReference type="Gene3D" id="3.40.47.10">
    <property type="match status" value="1"/>
</dbReference>
<dbReference type="PIRSF" id="PIRSF000447">
    <property type="entry name" value="KAS_II"/>
    <property type="match status" value="1"/>
</dbReference>
<organism evidence="18 19">
    <name type="scientific">Alkalibacter saccharofermentans DSM 14828</name>
    <dbReference type="NCBI Taxonomy" id="1120975"/>
    <lineage>
        <taxon>Bacteria</taxon>
        <taxon>Bacillati</taxon>
        <taxon>Bacillota</taxon>
        <taxon>Clostridia</taxon>
        <taxon>Eubacteriales</taxon>
        <taxon>Eubacteriaceae</taxon>
        <taxon>Alkalibacter</taxon>
    </lineage>
</organism>
<dbReference type="UniPathway" id="UPA00094"/>
<accession>A0A1M4VXF8</accession>
<dbReference type="SUPFAM" id="SSF53901">
    <property type="entry name" value="Thiolase-like"/>
    <property type="match status" value="2"/>
</dbReference>
<dbReference type="EMBL" id="FQTU01000006">
    <property type="protein sequence ID" value="SHE73637.1"/>
    <property type="molecule type" value="Genomic_DNA"/>
</dbReference>
<dbReference type="PROSITE" id="PS52004">
    <property type="entry name" value="KS3_2"/>
    <property type="match status" value="1"/>
</dbReference>
<evidence type="ECO:0000256" key="13">
    <source>
        <dbReference type="ARBA" id="ARBA00047659"/>
    </source>
</evidence>
<dbReference type="EC" id="2.3.1.179" evidence="3 14"/>
<dbReference type="Pfam" id="PF00109">
    <property type="entry name" value="ketoacyl-synt"/>
    <property type="match status" value="1"/>
</dbReference>
<dbReference type="InterPro" id="IPR020841">
    <property type="entry name" value="PKS_Beta-ketoAc_synthase_dom"/>
</dbReference>
<evidence type="ECO:0000256" key="12">
    <source>
        <dbReference type="ARBA" id="ARBA00047318"/>
    </source>
</evidence>
<comment type="catalytic activity">
    <reaction evidence="13 14">
        <text>a fatty acyl-[ACP] + malonyl-[ACP] + H(+) = a 3-oxoacyl-[ACP] + holo-[ACP] + CO2</text>
        <dbReference type="Rhea" id="RHEA:22836"/>
        <dbReference type="Rhea" id="RHEA-COMP:9623"/>
        <dbReference type="Rhea" id="RHEA-COMP:9685"/>
        <dbReference type="Rhea" id="RHEA-COMP:9916"/>
        <dbReference type="Rhea" id="RHEA-COMP:14125"/>
        <dbReference type="ChEBI" id="CHEBI:15378"/>
        <dbReference type="ChEBI" id="CHEBI:16526"/>
        <dbReference type="ChEBI" id="CHEBI:64479"/>
        <dbReference type="ChEBI" id="CHEBI:78449"/>
        <dbReference type="ChEBI" id="CHEBI:78776"/>
        <dbReference type="ChEBI" id="CHEBI:138651"/>
    </reaction>
</comment>
<evidence type="ECO:0000256" key="10">
    <source>
        <dbReference type="ARBA" id="ARBA00023315"/>
    </source>
</evidence>
<evidence type="ECO:0000256" key="3">
    <source>
        <dbReference type="ARBA" id="ARBA00012356"/>
    </source>
</evidence>
<sequence>MNRVVITGMGAITPLGQDVNEFWENVKAGKCGIDKITRFDTADYEVTLAAEIKEFNPEKYMHKRELKRLDKYSQYAIYASCQAYEDAGLKDAEIDREKFGVIVSSGIGGIETFYDQTKRQIEKGHDRVSPYFIPMMIPNMGAGNVAIALEAKGPCLSIVTACASATNAIGEAFHKIRAGVMDLAVAGGSEASICETGIAGFMSMKALSTSKDPSRASIPFDKERGGFVMGEGAGILVLESLDHAKKRNAKIYGEIVGYGTTCDAYHITSPAPEGEGGGRAMNTAVLDAGLKLTDVDYINAHGTSTYYNDVNESAAIKNLFGDHASKLCVSSTKSMIGHLLGASGGAEAIVCIKSLEEGFVPPTAGYAVEDPECTLDYVPNTGREADIKVVLSNSLGFGGHNATIAFKKWSE</sequence>
<feature type="active site" description="For beta-ketoacyl synthase activity" evidence="15">
    <location>
        <position position="162"/>
    </location>
</feature>
<evidence type="ECO:0000313" key="19">
    <source>
        <dbReference type="Proteomes" id="UP000184251"/>
    </source>
</evidence>
<evidence type="ECO:0000256" key="14">
    <source>
        <dbReference type="PIRNR" id="PIRNR000447"/>
    </source>
</evidence>
<dbReference type="Pfam" id="PF02801">
    <property type="entry name" value="Ketoacyl-synt_C"/>
    <property type="match status" value="1"/>
</dbReference>
<dbReference type="GO" id="GO:0005829">
    <property type="term" value="C:cytosol"/>
    <property type="evidence" value="ECO:0007669"/>
    <property type="project" value="TreeGrafter"/>
</dbReference>
<dbReference type="InterPro" id="IPR018201">
    <property type="entry name" value="Ketoacyl_synth_AS"/>
</dbReference>
<name>A0A1M4VXF8_9FIRM</name>
<dbReference type="InterPro" id="IPR017568">
    <property type="entry name" value="3-oxoacyl-ACP_synth-2"/>
</dbReference>
<dbReference type="PANTHER" id="PTHR11712">
    <property type="entry name" value="POLYKETIDE SYNTHASE-RELATED"/>
    <property type="match status" value="1"/>
</dbReference>
<reference evidence="18 19" key="1">
    <citation type="submission" date="2016-11" db="EMBL/GenBank/DDBJ databases">
        <authorList>
            <person name="Jaros S."/>
            <person name="Januszkiewicz K."/>
            <person name="Wedrychowicz H."/>
        </authorList>
    </citation>
    <scope>NUCLEOTIDE SEQUENCE [LARGE SCALE GENOMIC DNA]</scope>
    <source>
        <strain evidence="18 19">DSM 14828</strain>
    </source>
</reference>
<evidence type="ECO:0000256" key="16">
    <source>
        <dbReference type="RuleBase" id="RU003694"/>
    </source>
</evidence>
<keyword evidence="6 14" id="KW-0808">Transferase</keyword>
<dbReference type="NCBIfam" id="NF005589">
    <property type="entry name" value="PRK07314.1"/>
    <property type="match status" value="1"/>
</dbReference>
<dbReference type="AlphaFoldDB" id="A0A1M4VXF8"/>
<evidence type="ECO:0000256" key="11">
    <source>
        <dbReference type="ARBA" id="ARBA00024006"/>
    </source>
</evidence>
<keyword evidence="10 14" id="KW-0012">Acyltransferase</keyword>
<dbReference type="CDD" id="cd00834">
    <property type="entry name" value="KAS_I_II"/>
    <property type="match status" value="1"/>
</dbReference>
<gene>
    <name evidence="18" type="ORF">SAMN02746064_01091</name>
</gene>
<dbReference type="GO" id="GO:0004315">
    <property type="term" value="F:3-oxoacyl-[acyl-carrier-protein] synthase activity"/>
    <property type="evidence" value="ECO:0007669"/>
    <property type="project" value="UniProtKB-UniRule"/>
</dbReference>
<comment type="pathway">
    <text evidence="1 14">Lipid metabolism; fatty acid biosynthesis.</text>
</comment>
<comment type="catalytic activity">
    <reaction evidence="12 14">
        <text>(9Z)-hexadecenoyl-[ACP] + malonyl-[ACP] + H(+) = 3-oxo-(11Z)-octadecenoyl-[ACP] + holo-[ACP] + CO2</text>
        <dbReference type="Rhea" id="RHEA:55040"/>
        <dbReference type="Rhea" id="RHEA-COMP:9623"/>
        <dbReference type="Rhea" id="RHEA-COMP:9685"/>
        <dbReference type="Rhea" id="RHEA-COMP:10800"/>
        <dbReference type="Rhea" id="RHEA-COMP:14074"/>
        <dbReference type="ChEBI" id="CHEBI:15378"/>
        <dbReference type="ChEBI" id="CHEBI:16526"/>
        <dbReference type="ChEBI" id="CHEBI:64479"/>
        <dbReference type="ChEBI" id="CHEBI:78449"/>
        <dbReference type="ChEBI" id="CHEBI:83989"/>
        <dbReference type="ChEBI" id="CHEBI:138538"/>
        <dbReference type="EC" id="2.3.1.179"/>
    </reaction>
</comment>
<evidence type="ECO:0000256" key="1">
    <source>
        <dbReference type="ARBA" id="ARBA00005194"/>
    </source>
</evidence>
<evidence type="ECO:0000256" key="5">
    <source>
        <dbReference type="ARBA" id="ARBA00022516"/>
    </source>
</evidence>
<evidence type="ECO:0000259" key="17">
    <source>
        <dbReference type="PROSITE" id="PS52004"/>
    </source>
</evidence>
<dbReference type="STRING" id="1120975.SAMN02746064_01091"/>
<dbReference type="SMART" id="SM00825">
    <property type="entry name" value="PKS_KS"/>
    <property type="match status" value="1"/>
</dbReference>
<dbReference type="GO" id="GO:0006633">
    <property type="term" value="P:fatty acid biosynthetic process"/>
    <property type="evidence" value="ECO:0007669"/>
    <property type="project" value="UniProtKB-UniRule"/>
</dbReference>
<evidence type="ECO:0000313" key="18">
    <source>
        <dbReference type="EMBL" id="SHE73637.1"/>
    </source>
</evidence>
<feature type="domain" description="Ketosynthase family 3 (KS3)" evidence="17">
    <location>
        <begin position="1"/>
        <end position="408"/>
    </location>
</feature>
<evidence type="ECO:0000256" key="4">
    <source>
        <dbReference type="ARBA" id="ARBA00014657"/>
    </source>
</evidence>
<keyword evidence="9 14" id="KW-0275">Fatty acid biosynthesis</keyword>
<evidence type="ECO:0000256" key="6">
    <source>
        <dbReference type="ARBA" id="ARBA00022679"/>
    </source>
</evidence>
<proteinExistence type="inferred from homology"/>
<comment type="function">
    <text evidence="11 14">Involved in the type II fatty acid elongation cycle. Catalyzes the elongation of a wide range of acyl-ACP by the addition of two carbons from malonyl-ACP to an acyl acceptor. Can efficiently catalyze the conversion of palmitoleoyl-ACP (cis-hexadec-9-enoyl-ACP) to cis-vaccenoyl-ACP (cis-octadec-11-enoyl-ACP), an essential step in the thermal regulation of fatty acid composition.</text>
</comment>
<keyword evidence="5 14" id="KW-0444">Lipid biosynthesis</keyword>
<evidence type="ECO:0000256" key="7">
    <source>
        <dbReference type="ARBA" id="ARBA00022832"/>
    </source>
</evidence>
<protein>
    <recommendedName>
        <fullName evidence="4 14">3-oxoacyl-[acyl-carrier-protein] synthase 2</fullName>
        <ecNumber evidence="3 14">2.3.1.179</ecNumber>
    </recommendedName>
</protein>
<keyword evidence="7" id="KW-0276">Fatty acid metabolism</keyword>
<evidence type="ECO:0000256" key="15">
    <source>
        <dbReference type="PIRSR" id="PIRSR000447-1"/>
    </source>
</evidence>
<dbReference type="NCBIfam" id="TIGR03150">
    <property type="entry name" value="fabF"/>
    <property type="match status" value="1"/>
</dbReference>
<dbReference type="InterPro" id="IPR000794">
    <property type="entry name" value="Beta-ketoacyl_synthase"/>
</dbReference>
<dbReference type="PANTHER" id="PTHR11712:SF336">
    <property type="entry name" value="3-OXOACYL-[ACYL-CARRIER-PROTEIN] SYNTHASE, MITOCHONDRIAL"/>
    <property type="match status" value="1"/>
</dbReference>
<keyword evidence="8" id="KW-0443">Lipid metabolism</keyword>